<dbReference type="KEGG" id="est:DN752_05005"/>
<dbReference type="PROSITE" id="PS52016">
    <property type="entry name" value="TONB_DEPENDENT_REC_3"/>
    <property type="match status" value="1"/>
</dbReference>
<dbReference type="InterPro" id="IPR012910">
    <property type="entry name" value="Plug_dom"/>
</dbReference>
<keyword evidence="5" id="KW-0675">Receptor</keyword>
<dbReference type="InterPro" id="IPR039426">
    <property type="entry name" value="TonB-dep_rcpt-like"/>
</dbReference>
<dbReference type="SUPFAM" id="SSF49464">
    <property type="entry name" value="Carboxypeptidase regulatory domain-like"/>
    <property type="match status" value="1"/>
</dbReference>
<comment type="similarity">
    <text evidence="1 2">Belongs to the TonB-dependent receptor family.</text>
</comment>
<dbReference type="InterPro" id="IPR037066">
    <property type="entry name" value="Plug_dom_sf"/>
</dbReference>
<dbReference type="InterPro" id="IPR023996">
    <property type="entry name" value="TonB-dep_OMP_SusC/RagA"/>
</dbReference>
<feature type="domain" description="TonB-dependent receptor-like beta-barrel" evidence="3">
    <location>
        <begin position="414"/>
        <end position="1010"/>
    </location>
</feature>
<feature type="domain" description="TonB-dependent receptor plug" evidence="4">
    <location>
        <begin position="125"/>
        <end position="226"/>
    </location>
</feature>
<dbReference type="Pfam" id="PF00593">
    <property type="entry name" value="TonB_dep_Rec_b-barrel"/>
    <property type="match status" value="1"/>
</dbReference>
<comment type="subcellular location">
    <subcellularLocation>
        <location evidence="1">Cell outer membrane</location>
        <topology evidence="1">Multi-pass membrane protein</topology>
    </subcellularLocation>
</comment>
<keyword evidence="1" id="KW-0813">Transport</keyword>
<dbReference type="SUPFAM" id="SSF56935">
    <property type="entry name" value="Porins"/>
    <property type="match status" value="1"/>
</dbReference>
<evidence type="ECO:0000259" key="4">
    <source>
        <dbReference type="Pfam" id="PF07715"/>
    </source>
</evidence>
<dbReference type="Pfam" id="PF07715">
    <property type="entry name" value="Plug"/>
    <property type="match status" value="1"/>
</dbReference>
<organism evidence="5 6">
    <name type="scientific">Echinicola strongylocentroti</name>
    <dbReference type="NCBI Taxonomy" id="1795355"/>
    <lineage>
        <taxon>Bacteria</taxon>
        <taxon>Pseudomonadati</taxon>
        <taxon>Bacteroidota</taxon>
        <taxon>Cytophagia</taxon>
        <taxon>Cytophagales</taxon>
        <taxon>Cyclobacteriaceae</taxon>
        <taxon>Echinicola</taxon>
    </lineage>
</organism>
<evidence type="ECO:0000313" key="6">
    <source>
        <dbReference type="Proteomes" id="UP000248688"/>
    </source>
</evidence>
<dbReference type="InterPro" id="IPR008969">
    <property type="entry name" value="CarboxyPept-like_regulatory"/>
</dbReference>
<dbReference type="AlphaFoldDB" id="A0A2Z4IFI1"/>
<accession>A0A2Z4IFI1</accession>
<keyword evidence="1" id="KW-1134">Transmembrane beta strand</keyword>
<name>A0A2Z4IFI1_9BACT</name>
<evidence type="ECO:0000313" key="5">
    <source>
        <dbReference type="EMBL" id="AWW29539.1"/>
    </source>
</evidence>
<protein>
    <submittedName>
        <fullName evidence="5">TonB-dependent receptor</fullName>
    </submittedName>
</protein>
<dbReference type="Proteomes" id="UP000248688">
    <property type="component" value="Chromosome"/>
</dbReference>
<dbReference type="NCBIfam" id="TIGR04056">
    <property type="entry name" value="OMP_RagA_SusC"/>
    <property type="match status" value="1"/>
</dbReference>
<evidence type="ECO:0000256" key="2">
    <source>
        <dbReference type="RuleBase" id="RU003357"/>
    </source>
</evidence>
<keyword evidence="1 2" id="KW-0472">Membrane</keyword>
<dbReference type="Gene3D" id="2.170.130.10">
    <property type="entry name" value="TonB-dependent receptor, plug domain"/>
    <property type="match status" value="1"/>
</dbReference>
<keyword evidence="2" id="KW-0798">TonB box</keyword>
<keyword evidence="1" id="KW-0812">Transmembrane</keyword>
<sequence>MKPRISIKPQHLLGVLMILSAFFWPLAESMAQNPTITGTVIDENGETLPGVNILLKGSSTGTITDIEGNYTIDAPAEGTLVFSFIGYQSQEISVSGRSKIDITLSSDLENLDEVVVIGYGTRTKGELTGAVATVDKDFLDQQPTGNVSKALQGSTSGITVVNSATPGGQSEIRIRGMGTINNNGPLWVVDGVYGANPPPPNQIESIQILKDAASTAIYGARGANGVILVTTKSGKAGQPAQVSVSMRTGFNKPNAKFDIMTNPQELGELMWMELENDGLPTSSVHYGSGDQPVLNDYLYPNGGSFGDPSTSMDLYDQLNYPITESSKAGTDWMDVVYQDGSIQDFNLSVTGGGEKTNYAFQGNYLKENGIFKHTSYERISLRSNVDAKINDWLKIGERLGVMFSQNKGYNGNNTHESLLNELYTINPILPVYDVAGNYAGGVVGGNVYEGPNPLGLLERSGDSKNTTYNLTGNIYAELSPIKDFTFKTLFGYNINLSQNFTPRFPDPENTNGTDGTTLNEGSAVNMAWNWSNTLNYTKTFNKNHNIDLLVGTEAVKSSYRNIYASRQDYFSTDLNFMVLDAGASNQLNGGNASAWSLFSYFGRAHYDYNKKYIADVTIRRDGSSRFGVNNRFGVFPAVSLGWVLSEENFMSGVDGWMDFLKLRTSWGQSGNDQIGNYNSYSIYNSNPGNSYYAIGGGDNTIVVGYQSATRGNPDAKWETTTSTNIALDATFFSNLDVTVDFWQKDTKDMLFPIAIPLVAGSATPPSVNIGSMSNKGVDITLDYRGKFGASGVTYTLSGNFTHYKNEVTKLSNNSSEFIQGFPIRQSVYTRTEPGRSFPEFYGYVVDGIFQTQEEADNHPTNGTYNAPGNLKIKDVDGDGTITPEDRTYIGNPHPDFTTGLRLGLGYKGFDFAATLYASVGNDIANYTNRFIRYGLFQGPNSADRLYKSWGSPYLENNEDAILPKVSNSTSFEQNPSSVYIEDGSYLRLQNLQIGYNFPEHILDRLKINNLRLYFMGSNLFTITGYSGLNPEIPAKRDNGVAREIDRGVDTGAWPVSRQLMFGLNLSL</sequence>
<reference evidence="5 6" key="1">
    <citation type="submission" date="2018-06" db="EMBL/GenBank/DDBJ databases">
        <title>Echinicola strongylocentroti sp. nov., isolated from a sea urchin Strongylocentrotus intermedius.</title>
        <authorList>
            <person name="Bae S.S."/>
        </authorList>
    </citation>
    <scope>NUCLEOTIDE SEQUENCE [LARGE SCALE GENOMIC DNA]</scope>
    <source>
        <strain evidence="5 6">MEBiC08714</strain>
    </source>
</reference>
<dbReference type="GO" id="GO:0009279">
    <property type="term" value="C:cell outer membrane"/>
    <property type="evidence" value="ECO:0007669"/>
    <property type="project" value="UniProtKB-SubCell"/>
</dbReference>
<keyword evidence="1" id="KW-0998">Cell outer membrane</keyword>
<keyword evidence="6" id="KW-1185">Reference proteome</keyword>
<dbReference type="NCBIfam" id="TIGR04057">
    <property type="entry name" value="SusC_RagA_signa"/>
    <property type="match status" value="1"/>
</dbReference>
<dbReference type="RefSeq" id="WP_112782939.1">
    <property type="nucleotide sequence ID" value="NZ_CP030041.1"/>
</dbReference>
<dbReference type="EMBL" id="CP030041">
    <property type="protein sequence ID" value="AWW29539.1"/>
    <property type="molecule type" value="Genomic_DNA"/>
</dbReference>
<dbReference type="Pfam" id="PF13715">
    <property type="entry name" value="CarbopepD_reg_2"/>
    <property type="match status" value="1"/>
</dbReference>
<dbReference type="OrthoDB" id="9768177at2"/>
<proteinExistence type="inferred from homology"/>
<dbReference type="FunFam" id="2.60.40.1120:FF:000003">
    <property type="entry name" value="Outer membrane protein Omp121"/>
    <property type="match status" value="1"/>
</dbReference>
<dbReference type="InterPro" id="IPR000531">
    <property type="entry name" value="Beta-barrel_TonB"/>
</dbReference>
<gene>
    <name evidence="5" type="ORF">DN752_05005</name>
</gene>
<evidence type="ECO:0000256" key="1">
    <source>
        <dbReference type="PROSITE-ProRule" id="PRU01360"/>
    </source>
</evidence>
<dbReference type="InterPro" id="IPR023997">
    <property type="entry name" value="TonB-dep_OMP_SusC/RagA_CS"/>
</dbReference>
<dbReference type="Gene3D" id="2.60.40.1120">
    <property type="entry name" value="Carboxypeptidase-like, regulatory domain"/>
    <property type="match status" value="1"/>
</dbReference>
<evidence type="ECO:0000259" key="3">
    <source>
        <dbReference type="Pfam" id="PF00593"/>
    </source>
</evidence>